<gene>
    <name evidence="1" type="ORF">PYW07_016409</name>
</gene>
<reference evidence="1" key="1">
    <citation type="submission" date="2023-03" db="EMBL/GenBank/DDBJ databases">
        <title>Chromosome-level genomes of two armyworms, Mythimna separata and Mythimna loreyi, provide insights into the biosynthesis and reception of sex pheromones.</title>
        <authorList>
            <person name="Zhao H."/>
        </authorList>
    </citation>
    <scope>NUCLEOTIDE SEQUENCE</scope>
    <source>
        <strain evidence="1">BeijingLab</strain>
        <tissue evidence="1">Pupa</tissue>
    </source>
</reference>
<dbReference type="Proteomes" id="UP001231518">
    <property type="component" value="Chromosome 8"/>
</dbReference>
<evidence type="ECO:0000313" key="2">
    <source>
        <dbReference type="Proteomes" id="UP001231518"/>
    </source>
</evidence>
<comment type="caution">
    <text evidence="1">The sequence shown here is derived from an EMBL/GenBank/DDBJ whole genome shotgun (WGS) entry which is preliminary data.</text>
</comment>
<sequence>MQGTTKDKLSDLQHIITRMPLDVFCVTALPEFGVRWRELAKAVRNARLPMQPASVARVLCKHISKALTADELDDIVARLRLKLVATQARTWHVIRLSEKLVDEPVTISMSAIPGRIAQVLRKNKRSMRPEIQSVFLGDLMYLSIQLVSDQKEGSTLYVATPLGEPVALVSSVNAVGLLKAAVEGLGYKTFENANLYGRDIKSLLRINNRSWNANAEHLAAVPEYAPAPVITENGIDYTNKTYDENYVDNILGPDPPVITDLNIETTKYFFDRSRLNKTIKLAVNLKTEDLAKTLKSWVAKGAIAPTSDLIQIFHQIKSNKINYSRPESDED</sequence>
<keyword evidence="2" id="KW-1185">Reference proteome</keyword>
<organism evidence="1 2">
    <name type="scientific">Mythimna separata</name>
    <name type="common">Oriental armyworm</name>
    <name type="synonym">Pseudaletia separata</name>
    <dbReference type="NCBI Taxonomy" id="271217"/>
    <lineage>
        <taxon>Eukaryota</taxon>
        <taxon>Metazoa</taxon>
        <taxon>Ecdysozoa</taxon>
        <taxon>Arthropoda</taxon>
        <taxon>Hexapoda</taxon>
        <taxon>Insecta</taxon>
        <taxon>Pterygota</taxon>
        <taxon>Neoptera</taxon>
        <taxon>Endopterygota</taxon>
        <taxon>Lepidoptera</taxon>
        <taxon>Glossata</taxon>
        <taxon>Ditrysia</taxon>
        <taxon>Noctuoidea</taxon>
        <taxon>Noctuidae</taxon>
        <taxon>Noctuinae</taxon>
        <taxon>Hadenini</taxon>
        <taxon>Mythimna</taxon>
    </lineage>
</organism>
<protein>
    <submittedName>
        <fullName evidence="1">Uncharacterized protein</fullName>
    </submittedName>
</protein>
<dbReference type="AlphaFoldDB" id="A0AAD7YL73"/>
<evidence type="ECO:0000313" key="1">
    <source>
        <dbReference type="EMBL" id="KAJ8718853.1"/>
    </source>
</evidence>
<proteinExistence type="predicted"/>
<dbReference type="EMBL" id="JARGEI010000015">
    <property type="protein sequence ID" value="KAJ8718853.1"/>
    <property type="molecule type" value="Genomic_DNA"/>
</dbReference>
<accession>A0AAD7YL73</accession>
<name>A0AAD7YL73_MYTSE</name>